<name>A0A847J8B5_9LACT</name>
<dbReference type="PANTHER" id="PTHR23088:SF27">
    <property type="entry name" value="DEAMINATED GLUTATHIONE AMIDASE"/>
    <property type="match status" value="1"/>
</dbReference>
<evidence type="ECO:0000313" key="5">
    <source>
        <dbReference type="Proteomes" id="UP000559962"/>
    </source>
</evidence>
<evidence type="ECO:0000256" key="2">
    <source>
        <dbReference type="ARBA" id="ARBA00022801"/>
    </source>
</evidence>
<dbReference type="Proteomes" id="UP000559962">
    <property type="component" value="Unassembled WGS sequence"/>
</dbReference>
<dbReference type="AlphaFoldDB" id="A0A847J8B5"/>
<dbReference type="PROSITE" id="PS50263">
    <property type="entry name" value="CN_HYDROLASE"/>
    <property type="match status" value="1"/>
</dbReference>
<dbReference type="EMBL" id="JAAYVO010000147">
    <property type="protein sequence ID" value="NLH36444.1"/>
    <property type="molecule type" value="Genomic_DNA"/>
</dbReference>
<sequence length="287" mass="32142">MVPCRQYKIAIVQLQTSCQLKDNLVKIEKFIRAAAQEGAKLIAFPEVMNIIDSHMPSYSESDGGETFRLLSRLAKTLGVYIHGGSWSETIPASKKHYNTSYLFDDKGIVVGKYRKIHTFDITDPSGQIYRESDTVTSGQEVVVVETPLGKLGFAICYDLRFPELHRLLALKGAEIIFNPSDFNLMTGKDHWEVLLRARAIENGVYMIAADQYGQNAKMLAYGNSLVVNPWGTVIARAGDGEQILYADIDLDGLAEIRNRMQTLENRQSEVYRLSENAQNVARNTDGK</sequence>
<dbReference type="InterPro" id="IPR001110">
    <property type="entry name" value="UPF0012_CS"/>
</dbReference>
<dbReference type="SUPFAM" id="SSF56317">
    <property type="entry name" value="Carbon-nitrogen hydrolase"/>
    <property type="match status" value="1"/>
</dbReference>
<proteinExistence type="inferred from homology"/>
<organism evidence="4 5">
    <name type="scientific">Pseudolactococcus chungangensis</name>
    <dbReference type="NCBI Taxonomy" id="451457"/>
    <lineage>
        <taxon>Bacteria</taxon>
        <taxon>Bacillati</taxon>
        <taxon>Bacillota</taxon>
        <taxon>Bacilli</taxon>
        <taxon>Lactobacillales</taxon>
        <taxon>Streptococcaceae</taxon>
        <taxon>Pseudolactococcus</taxon>
    </lineage>
</organism>
<evidence type="ECO:0000259" key="3">
    <source>
        <dbReference type="PROSITE" id="PS50263"/>
    </source>
</evidence>
<comment type="similarity">
    <text evidence="1">Belongs to the carbon-nitrogen hydrolase superfamily. NIT1/NIT2 family.</text>
</comment>
<dbReference type="InterPro" id="IPR045254">
    <property type="entry name" value="Nit1/2_C-N_Hydrolase"/>
</dbReference>
<dbReference type="GO" id="GO:0016811">
    <property type="term" value="F:hydrolase activity, acting on carbon-nitrogen (but not peptide) bonds, in linear amides"/>
    <property type="evidence" value="ECO:0007669"/>
    <property type="project" value="InterPro"/>
</dbReference>
<reference evidence="4 5" key="1">
    <citation type="journal article" date="2020" name="Biotechnol. Biofuels">
        <title>New insights from the biogas microbiome by comprehensive genome-resolved metagenomics of nearly 1600 species originating from multiple anaerobic digesters.</title>
        <authorList>
            <person name="Campanaro S."/>
            <person name="Treu L."/>
            <person name="Rodriguez-R L.M."/>
            <person name="Kovalovszki A."/>
            <person name="Ziels R.M."/>
            <person name="Maus I."/>
            <person name="Zhu X."/>
            <person name="Kougias P.G."/>
            <person name="Basile A."/>
            <person name="Luo G."/>
            <person name="Schluter A."/>
            <person name="Konstantinidis K.T."/>
            <person name="Angelidaki I."/>
        </authorList>
    </citation>
    <scope>NUCLEOTIDE SEQUENCE [LARGE SCALE GENOMIC DNA]</scope>
    <source>
        <strain evidence="4">AS27yjCOA_61</strain>
    </source>
</reference>
<dbReference type="PROSITE" id="PS01227">
    <property type="entry name" value="UPF0012"/>
    <property type="match status" value="1"/>
</dbReference>
<dbReference type="InterPro" id="IPR003010">
    <property type="entry name" value="C-N_Hydrolase"/>
</dbReference>
<keyword evidence="2 4" id="KW-0378">Hydrolase</keyword>
<dbReference type="Pfam" id="PF00795">
    <property type="entry name" value="CN_hydrolase"/>
    <property type="match status" value="1"/>
</dbReference>
<gene>
    <name evidence="4" type="ORF">GX453_10590</name>
</gene>
<dbReference type="InterPro" id="IPR036526">
    <property type="entry name" value="C-N_Hydrolase_sf"/>
</dbReference>
<comment type="caution">
    <text evidence="4">The sequence shown here is derived from an EMBL/GenBank/DDBJ whole genome shotgun (WGS) entry which is preliminary data.</text>
</comment>
<dbReference type="CDD" id="cd07572">
    <property type="entry name" value="nit"/>
    <property type="match status" value="1"/>
</dbReference>
<dbReference type="Gene3D" id="3.60.110.10">
    <property type="entry name" value="Carbon-nitrogen hydrolase"/>
    <property type="match status" value="1"/>
</dbReference>
<evidence type="ECO:0000256" key="1">
    <source>
        <dbReference type="ARBA" id="ARBA00010613"/>
    </source>
</evidence>
<evidence type="ECO:0000313" key="4">
    <source>
        <dbReference type="EMBL" id="NLH36444.1"/>
    </source>
</evidence>
<feature type="domain" description="CN hydrolase" evidence="3">
    <location>
        <begin position="7"/>
        <end position="250"/>
    </location>
</feature>
<dbReference type="PANTHER" id="PTHR23088">
    <property type="entry name" value="NITRILASE-RELATED"/>
    <property type="match status" value="1"/>
</dbReference>
<protein>
    <submittedName>
        <fullName evidence="4">Carbon-nitrogen hydrolase family protein</fullName>
    </submittedName>
</protein>
<accession>A0A847J8B5</accession>